<feature type="region of interest" description="Disordered" evidence="1">
    <location>
        <begin position="1"/>
        <end position="22"/>
    </location>
</feature>
<dbReference type="Gene3D" id="1.20.1280.50">
    <property type="match status" value="1"/>
</dbReference>
<dbReference type="PROSITE" id="PS50181">
    <property type="entry name" value="FBOX"/>
    <property type="match status" value="1"/>
</dbReference>
<reference evidence="3 4" key="1">
    <citation type="journal article" date="2018" name="Proc. Natl. Acad. Sci. U.S.A.">
        <title>Draft genome sequence of Camellia sinensis var. sinensis provides insights into the evolution of the tea genome and tea quality.</title>
        <authorList>
            <person name="Wei C."/>
            <person name="Yang H."/>
            <person name="Wang S."/>
            <person name="Zhao J."/>
            <person name="Liu C."/>
            <person name="Gao L."/>
            <person name="Xia E."/>
            <person name="Lu Y."/>
            <person name="Tai Y."/>
            <person name="She G."/>
            <person name="Sun J."/>
            <person name="Cao H."/>
            <person name="Tong W."/>
            <person name="Gao Q."/>
            <person name="Li Y."/>
            <person name="Deng W."/>
            <person name="Jiang X."/>
            <person name="Wang W."/>
            <person name="Chen Q."/>
            <person name="Zhang S."/>
            <person name="Li H."/>
            <person name="Wu J."/>
            <person name="Wang P."/>
            <person name="Li P."/>
            <person name="Shi C."/>
            <person name="Zheng F."/>
            <person name="Jian J."/>
            <person name="Huang B."/>
            <person name="Shan D."/>
            <person name="Shi M."/>
            <person name="Fang C."/>
            <person name="Yue Y."/>
            <person name="Li F."/>
            <person name="Li D."/>
            <person name="Wei S."/>
            <person name="Han B."/>
            <person name="Jiang C."/>
            <person name="Yin Y."/>
            <person name="Xia T."/>
            <person name="Zhang Z."/>
            <person name="Bennetzen J.L."/>
            <person name="Zhao S."/>
            <person name="Wan X."/>
        </authorList>
    </citation>
    <scope>NUCLEOTIDE SEQUENCE [LARGE SCALE GENOMIC DNA]</scope>
    <source>
        <strain evidence="4">cv. Shuchazao</strain>
        <tissue evidence="3">Leaf</tissue>
    </source>
</reference>
<protein>
    <recommendedName>
        <fullName evidence="2">F-box domain-containing protein</fullName>
    </recommendedName>
</protein>
<gene>
    <name evidence="3" type="ORF">TEA_000440</name>
</gene>
<dbReference type="Proteomes" id="UP000306102">
    <property type="component" value="Unassembled WGS sequence"/>
</dbReference>
<dbReference type="InterPro" id="IPR001810">
    <property type="entry name" value="F-box_dom"/>
</dbReference>
<dbReference type="PANTHER" id="PTHR31672">
    <property type="entry name" value="BNACNNG10540D PROTEIN"/>
    <property type="match status" value="1"/>
</dbReference>
<dbReference type="InterPro" id="IPR013187">
    <property type="entry name" value="F-box-assoc_dom_typ3"/>
</dbReference>
<evidence type="ECO:0000313" key="3">
    <source>
        <dbReference type="EMBL" id="THF98231.1"/>
    </source>
</evidence>
<dbReference type="SMART" id="SM00256">
    <property type="entry name" value="FBOX"/>
    <property type="match status" value="1"/>
</dbReference>
<accession>A0A4S4D742</accession>
<dbReference type="InterPro" id="IPR050796">
    <property type="entry name" value="SCF_F-box_component"/>
</dbReference>
<keyword evidence="4" id="KW-1185">Reference proteome</keyword>
<feature type="compositionally biased region" description="Basic residues" evidence="1">
    <location>
        <begin position="1"/>
        <end position="11"/>
    </location>
</feature>
<dbReference type="EMBL" id="SDRB02012255">
    <property type="protein sequence ID" value="THF98231.1"/>
    <property type="molecule type" value="Genomic_DNA"/>
</dbReference>
<dbReference type="AlphaFoldDB" id="A0A4S4D742"/>
<feature type="domain" description="F-box" evidence="2">
    <location>
        <begin position="23"/>
        <end position="73"/>
    </location>
</feature>
<name>A0A4S4D742_CAMSN</name>
<organism evidence="3 4">
    <name type="scientific">Camellia sinensis var. sinensis</name>
    <name type="common">China tea</name>
    <dbReference type="NCBI Taxonomy" id="542762"/>
    <lineage>
        <taxon>Eukaryota</taxon>
        <taxon>Viridiplantae</taxon>
        <taxon>Streptophyta</taxon>
        <taxon>Embryophyta</taxon>
        <taxon>Tracheophyta</taxon>
        <taxon>Spermatophyta</taxon>
        <taxon>Magnoliopsida</taxon>
        <taxon>eudicotyledons</taxon>
        <taxon>Gunneridae</taxon>
        <taxon>Pentapetalae</taxon>
        <taxon>asterids</taxon>
        <taxon>Ericales</taxon>
        <taxon>Theaceae</taxon>
        <taxon>Camellia</taxon>
    </lineage>
</organism>
<evidence type="ECO:0000313" key="4">
    <source>
        <dbReference type="Proteomes" id="UP000306102"/>
    </source>
</evidence>
<evidence type="ECO:0000256" key="1">
    <source>
        <dbReference type="SAM" id="MobiDB-lite"/>
    </source>
</evidence>
<dbReference type="Pfam" id="PF00646">
    <property type="entry name" value="F-box"/>
    <property type="match status" value="1"/>
</dbReference>
<dbReference type="PANTHER" id="PTHR31672:SF13">
    <property type="entry name" value="F-BOX PROTEIN CPR30-LIKE"/>
    <property type="match status" value="1"/>
</dbReference>
<dbReference type="Pfam" id="PF08268">
    <property type="entry name" value="FBA_3"/>
    <property type="match status" value="1"/>
</dbReference>
<dbReference type="InterPro" id="IPR036047">
    <property type="entry name" value="F-box-like_dom_sf"/>
</dbReference>
<comment type="caution">
    <text evidence="3">The sequence shown here is derived from an EMBL/GenBank/DDBJ whole genome shotgun (WGS) entry which is preliminary data.</text>
</comment>
<dbReference type="NCBIfam" id="TIGR01640">
    <property type="entry name" value="F_box_assoc_1"/>
    <property type="match status" value="1"/>
</dbReference>
<proteinExistence type="predicted"/>
<evidence type="ECO:0000259" key="2">
    <source>
        <dbReference type="PROSITE" id="PS50181"/>
    </source>
</evidence>
<sequence>MDFKKSNKKTKTNHEKTDEPTTSAMIERLPLDLAIDILSRLPIASLIRLRFASRTFQILSNYPHLAELQYYRTSKNKPCLMFHSYDPIRNQLCFAELSDHNNQIVRKLSTPFSDVLLPEFNIIGSCNDLLCLSDNVNGDTMYICNPFTREFKELPRTIQFGEQKVAFGFGFDHVSHVYKLEQRSSEALVNGRLHWLTLRHKCESRYARSIVSFDLGDEKFREVPRPGGQERCDYHLTVLRKCLSAAFCNYEDLEIWVMREYDVKESWIKEFNIGTSSVPRVELKPELKQLYAIWRKISQVRPAQVLCLLKNGNVLVQHRGRVLVSYDPESGKFEKLTFQGMPELFQTIVHFGSLA</sequence>
<dbReference type="InterPro" id="IPR017451">
    <property type="entry name" value="F-box-assoc_interact_dom"/>
</dbReference>
<dbReference type="SUPFAM" id="SSF81383">
    <property type="entry name" value="F-box domain"/>
    <property type="match status" value="1"/>
</dbReference>